<comment type="subcellular location">
    <subcellularLocation>
        <location evidence="1">Cytoplasm</location>
    </subcellularLocation>
</comment>
<keyword evidence="4" id="KW-0143">Chaperone</keyword>
<dbReference type="EMBL" id="LT629701">
    <property type="protein sequence ID" value="SDN38061.1"/>
    <property type="molecule type" value="Genomic_DNA"/>
</dbReference>
<keyword evidence="3" id="KW-0963">Cytoplasm</keyword>
<keyword evidence="6" id="KW-1185">Reference proteome</keyword>
<protein>
    <submittedName>
        <fullName evidence="5">EspG family protein</fullName>
    </submittedName>
</protein>
<name>A0A1H0AXQ5_ALLAB</name>
<evidence type="ECO:0000256" key="4">
    <source>
        <dbReference type="ARBA" id="ARBA00023186"/>
    </source>
</evidence>
<organism evidence="5 6">
    <name type="scientific">Allokutzneria albata</name>
    <name type="common">Kibdelosporangium albatum</name>
    <dbReference type="NCBI Taxonomy" id="211114"/>
    <lineage>
        <taxon>Bacteria</taxon>
        <taxon>Bacillati</taxon>
        <taxon>Actinomycetota</taxon>
        <taxon>Actinomycetes</taxon>
        <taxon>Pseudonocardiales</taxon>
        <taxon>Pseudonocardiaceae</taxon>
        <taxon>Allokutzneria</taxon>
    </lineage>
</organism>
<dbReference type="Proteomes" id="UP000183376">
    <property type="component" value="Chromosome I"/>
</dbReference>
<evidence type="ECO:0000256" key="2">
    <source>
        <dbReference type="ARBA" id="ARBA00006411"/>
    </source>
</evidence>
<dbReference type="eggNOG" id="ENOG5033UJ4">
    <property type="taxonomic scope" value="Bacteria"/>
</dbReference>
<sequence length="265" mass="28143">MCDSSARGGAGHSAGAVMWGRPERVLVVPAVVYEVWWERLGLGVMPYPLVVFQHGDDQHEREKVRTWASQWLAHHGLGERLAEALRIVADHEVELALVHTDREGQSRIGCFRRRGTVLRVVLRGDSVELAWLGDASLPGAAVAALPQCEAGRGQSVQVPADALALSGARWQQSGLISDGVEPLVAAGANRLQAQRFLTIYSGTSAMGQASAIRPVPGRSASVSAAHVSWLDTPEGRYVASVSGGYLTVAPANAGALSTRFAELLA</sequence>
<evidence type="ECO:0000313" key="6">
    <source>
        <dbReference type="Proteomes" id="UP000183376"/>
    </source>
</evidence>
<evidence type="ECO:0000256" key="1">
    <source>
        <dbReference type="ARBA" id="ARBA00004496"/>
    </source>
</evidence>
<evidence type="ECO:0000256" key="3">
    <source>
        <dbReference type="ARBA" id="ARBA00022490"/>
    </source>
</evidence>
<comment type="similarity">
    <text evidence="2">Belongs to the EspG family.</text>
</comment>
<dbReference type="Pfam" id="PF14011">
    <property type="entry name" value="ESX-1_EspG"/>
    <property type="match status" value="1"/>
</dbReference>
<gene>
    <name evidence="5" type="ORF">SAMN04489726_6337</name>
</gene>
<dbReference type="OrthoDB" id="5175124at2"/>
<dbReference type="AlphaFoldDB" id="A0A1H0AXQ5"/>
<reference evidence="5 6" key="1">
    <citation type="submission" date="2016-10" db="EMBL/GenBank/DDBJ databases">
        <authorList>
            <person name="de Groot N.N."/>
        </authorList>
    </citation>
    <scope>NUCLEOTIDE SEQUENCE [LARGE SCALE GENOMIC DNA]</scope>
    <source>
        <strain evidence="5 6">DSM 44149</strain>
    </source>
</reference>
<accession>A0A1H0AXQ5</accession>
<dbReference type="InterPro" id="IPR025734">
    <property type="entry name" value="EspG"/>
</dbReference>
<proteinExistence type="inferred from homology"/>
<evidence type="ECO:0000313" key="5">
    <source>
        <dbReference type="EMBL" id="SDN38061.1"/>
    </source>
</evidence>